<organism evidence="13 14">
    <name type="scientific">Streptococcus hyointestinalis</name>
    <dbReference type="NCBI Taxonomy" id="1337"/>
    <lineage>
        <taxon>Bacteria</taxon>
        <taxon>Bacillati</taxon>
        <taxon>Bacillota</taxon>
        <taxon>Bacilli</taxon>
        <taxon>Lactobacillales</taxon>
        <taxon>Streptococcaceae</taxon>
        <taxon>Streptococcus</taxon>
    </lineage>
</organism>
<dbReference type="GO" id="GO:0009252">
    <property type="term" value="P:peptidoglycan biosynthetic process"/>
    <property type="evidence" value="ECO:0007669"/>
    <property type="project" value="UniProtKB-KW"/>
</dbReference>
<proteinExistence type="inferred from homology"/>
<dbReference type="SUPFAM" id="SSF55729">
    <property type="entry name" value="Acyl-CoA N-acyltransferases (Nat)"/>
    <property type="match status" value="2"/>
</dbReference>
<dbReference type="EC" id="2.3.2.17" evidence="2"/>
<evidence type="ECO:0000256" key="1">
    <source>
        <dbReference type="ARBA" id="ARBA00009943"/>
    </source>
</evidence>
<keyword evidence="7" id="KW-0573">Peptidoglycan synthesis</keyword>
<dbReference type="SUPFAM" id="SSF46589">
    <property type="entry name" value="tRNA-binding arm"/>
    <property type="match status" value="1"/>
</dbReference>
<evidence type="ECO:0000313" key="14">
    <source>
        <dbReference type="Proteomes" id="UP000254924"/>
    </source>
</evidence>
<sequence>MTLEILGEQEYQVYLDTLESYSTFQTTQMAALLQKRGNETTYLGLRVEGELVVAGLVFTQPMTGGQHMDLYFGPNVKDYAYLQDFYQQLRDYAKANGVLELVVDPYESYQEFDTNGNPISEPDEKQIKALTDLGFQYDGFKTGYTDGRWHYVKDLSGLTADTLHKSFSKKGRPLVKKALSFGIKVRPLTRDELPLFKDITSSTSDRRNYDDKPLSYYEYFYDSFGDQAEFMVATLNFKDYLEHLSADQDKLAKKIEKLQKDLEKNPNSEKKHNQIREFTSQFDTFTVRKEEAQAFIDKYGDEDVILSGSLFVYTPVEAIYLFSGSYTEFNKFYAPAVLQDYVMKEAIKRNIPFYNFFGIQGVFDGSDGVLRFKQNFNGYIIHRPGLFRYYPNPTKYKVISTIKKVLRR</sequence>
<evidence type="ECO:0000256" key="5">
    <source>
        <dbReference type="ARBA" id="ARBA00022679"/>
    </source>
</evidence>
<evidence type="ECO:0000256" key="2">
    <source>
        <dbReference type="ARBA" id="ARBA00012466"/>
    </source>
</evidence>
<comment type="catalytic activity">
    <reaction evidence="12">
        <text>beta-D-GlcNAc-(1-&gt;4)-Mur2Ac(oyl-L-Ala-D-isoglutaminyl-L-Lys-(N(6)-Gly)-D-Ala-D-Ala)-di-trans,octa-cis-undecaprenyl diphosphate + 2 glycyl-tRNA(Gly) = MurNAc-L-Ala-D-isoglutaminyl-L-Lys-(N(6)-tri-Gly)-D-Ala-D-Ala-diphospho-di-trans,octa-cis-undecaprenyl-GlcNAc + 2 tRNA(Gly) + 2 H(+)</text>
        <dbReference type="Rhea" id="RHEA:30439"/>
        <dbReference type="Rhea" id="RHEA-COMP:9664"/>
        <dbReference type="Rhea" id="RHEA-COMP:9683"/>
        <dbReference type="ChEBI" id="CHEBI:15378"/>
        <dbReference type="ChEBI" id="CHEBI:62234"/>
        <dbReference type="ChEBI" id="CHEBI:62235"/>
        <dbReference type="ChEBI" id="CHEBI:78442"/>
        <dbReference type="ChEBI" id="CHEBI:78522"/>
        <dbReference type="EC" id="2.3.2.17"/>
    </reaction>
</comment>
<comment type="similarity">
    <text evidence="1">Belongs to the FemABX family.</text>
</comment>
<dbReference type="PANTHER" id="PTHR36174:SF2">
    <property type="entry name" value="AMINOACYLTRANSFERASE FEMA"/>
    <property type="match status" value="1"/>
</dbReference>
<reference evidence="13 14" key="1">
    <citation type="submission" date="2018-06" db="EMBL/GenBank/DDBJ databases">
        <authorList>
            <consortium name="Pathogen Informatics"/>
            <person name="Doyle S."/>
        </authorList>
    </citation>
    <scope>NUCLEOTIDE SEQUENCE [LARGE SCALE GENOMIC DNA]</scope>
    <source>
        <strain evidence="13 14">NCTC12224</strain>
    </source>
</reference>
<dbReference type="Proteomes" id="UP000254924">
    <property type="component" value="Unassembled WGS sequence"/>
</dbReference>
<dbReference type="PROSITE" id="PS51191">
    <property type="entry name" value="FEMABX"/>
    <property type="match status" value="1"/>
</dbReference>
<evidence type="ECO:0000256" key="8">
    <source>
        <dbReference type="ARBA" id="ARBA00023315"/>
    </source>
</evidence>
<accession>A0A380KC43</accession>
<dbReference type="GO" id="GO:0016755">
    <property type="term" value="F:aminoacyltransferase activity"/>
    <property type="evidence" value="ECO:0007669"/>
    <property type="project" value="InterPro"/>
</dbReference>
<evidence type="ECO:0000256" key="11">
    <source>
        <dbReference type="ARBA" id="ARBA00032233"/>
    </source>
</evidence>
<evidence type="ECO:0000256" key="7">
    <source>
        <dbReference type="ARBA" id="ARBA00022984"/>
    </source>
</evidence>
<dbReference type="EMBL" id="UHFN01000007">
    <property type="protein sequence ID" value="SUN62603.1"/>
    <property type="molecule type" value="Genomic_DNA"/>
</dbReference>
<evidence type="ECO:0000256" key="10">
    <source>
        <dbReference type="ARBA" id="ARBA00030706"/>
    </source>
</evidence>
<dbReference type="GO" id="GO:0071555">
    <property type="term" value="P:cell wall organization"/>
    <property type="evidence" value="ECO:0007669"/>
    <property type="project" value="UniProtKB-KW"/>
</dbReference>
<dbReference type="PANTHER" id="PTHR36174">
    <property type="entry name" value="LIPID II:GLYCINE GLYCYLTRANSFERASE"/>
    <property type="match status" value="1"/>
</dbReference>
<evidence type="ECO:0000256" key="6">
    <source>
        <dbReference type="ARBA" id="ARBA00022960"/>
    </source>
</evidence>
<name>A0A380KC43_9STRE</name>
<dbReference type="GO" id="GO:0000166">
    <property type="term" value="F:nucleotide binding"/>
    <property type="evidence" value="ECO:0007669"/>
    <property type="project" value="InterPro"/>
</dbReference>
<dbReference type="Gene3D" id="1.20.58.90">
    <property type="match status" value="1"/>
</dbReference>
<evidence type="ECO:0000313" key="13">
    <source>
        <dbReference type="EMBL" id="SUN62603.1"/>
    </source>
</evidence>
<keyword evidence="14" id="KW-1185">Reference proteome</keyword>
<dbReference type="AlphaFoldDB" id="A0A380KC43"/>
<protein>
    <recommendedName>
        <fullName evidence="3">Aminoacyltransferase FemA</fullName>
        <ecNumber evidence="2">2.3.2.17</ecNumber>
    </recommendedName>
    <alternativeName>
        <fullName evidence="11">Factor essential for expression of methicillin resistance A</fullName>
    </alternativeName>
    <alternativeName>
        <fullName evidence="10">N-acetylmuramoyl-L-alanyl-D-glutamyl-L-lysyl-(N6-glycyl)-D-alanyl-D-alanine-diphosphoundecaprenyl-N-acetylglucosamine:glycine glycyltransferase</fullName>
    </alternativeName>
</protein>
<gene>
    <name evidence="13" type="primary">murN</name>
    <name evidence="13" type="ORF">NCTC12224_01978</name>
</gene>
<dbReference type="OrthoDB" id="2303924at2"/>
<dbReference type="InterPro" id="IPR010978">
    <property type="entry name" value="tRNA-bd_arm"/>
</dbReference>
<keyword evidence="8 13" id="KW-0012">Acyltransferase</keyword>
<evidence type="ECO:0000256" key="3">
    <source>
        <dbReference type="ARBA" id="ARBA00016236"/>
    </source>
</evidence>
<evidence type="ECO:0000256" key="4">
    <source>
        <dbReference type="ARBA" id="ARBA00022490"/>
    </source>
</evidence>
<dbReference type="GO" id="GO:0008360">
    <property type="term" value="P:regulation of cell shape"/>
    <property type="evidence" value="ECO:0007669"/>
    <property type="project" value="UniProtKB-KW"/>
</dbReference>
<keyword evidence="6" id="KW-0133">Cell shape</keyword>
<dbReference type="Pfam" id="PF02388">
    <property type="entry name" value="FemAB"/>
    <property type="match status" value="1"/>
</dbReference>
<dbReference type="InterPro" id="IPR050644">
    <property type="entry name" value="PG_Glycine_Bridge_Synth"/>
</dbReference>
<dbReference type="Gene3D" id="3.40.630.30">
    <property type="match status" value="2"/>
</dbReference>
<evidence type="ECO:0000256" key="12">
    <source>
        <dbReference type="ARBA" id="ARBA00047483"/>
    </source>
</evidence>
<dbReference type="InterPro" id="IPR016181">
    <property type="entry name" value="Acyl_CoA_acyltransferase"/>
</dbReference>
<evidence type="ECO:0000256" key="9">
    <source>
        <dbReference type="ARBA" id="ARBA00023316"/>
    </source>
</evidence>
<keyword evidence="4" id="KW-0963">Cytoplasm</keyword>
<dbReference type="InterPro" id="IPR003447">
    <property type="entry name" value="FEMABX"/>
</dbReference>
<keyword evidence="9" id="KW-0961">Cell wall biogenesis/degradation</keyword>
<keyword evidence="5 13" id="KW-0808">Transferase</keyword>